<dbReference type="GO" id="GO:0015679">
    <property type="term" value="P:plasma membrane copper ion transport"/>
    <property type="evidence" value="ECO:0007669"/>
    <property type="project" value="TreeGrafter"/>
</dbReference>
<dbReference type="GO" id="GO:0060003">
    <property type="term" value="P:copper ion export"/>
    <property type="evidence" value="ECO:0007669"/>
    <property type="project" value="TreeGrafter"/>
</dbReference>
<keyword evidence="2" id="KW-0812">Transmembrane</keyword>
<proteinExistence type="predicted"/>
<dbReference type="InterPro" id="IPR051909">
    <property type="entry name" value="MFP_Cation_Efflux"/>
</dbReference>
<gene>
    <name evidence="4" type="ORF">A2164_04050</name>
</gene>
<keyword evidence="2" id="KW-0472">Membrane</keyword>
<dbReference type="GO" id="GO:0030313">
    <property type="term" value="C:cell envelope"/>
    <property type="evidence" value="ECO:0007669"/>
    <property type="project" value="TreeGrafter"/>
</dbReference>
<name>A0A1F5G630_9BACT</name>
<dbReference type="AlphaFoldDB" id="A0A1F5G630"/>
<evidence type="ECO:0000259" key="3">
    <source>
        <dbReference type="Pfam" id="PF25989"/>
    </source>
</evidence>
<sequence>MKKLTTRVNFSRIFGKIKKTAYRKSAPIKVKTRKITKSISRFIQIRPLTSFFIILIILFILIVAGNFLTKPPETPQIAHKPIPVEIFSIGSVPKVTMQAQIEKAGVVQIVAQAPGIVSNINVVEGQKVTRGKTLVALASNYLGGNAASIQRQLAQKQYQFTKDNYDLQKDLIAKQKEVAQKTDSNADELRSITDKSLDDTRSLVSLNDDILSTLDTNLANLESTNVGGANDSLILQTKQLKSQFQSANNQVKSGLRSAEYAADDDNNPATLSNLGREIAEKQLELQQKSLDLNRETNLLQLRLAQVGESSMYPASPFQAVVEKVHVRRNQSVNPGTPLVTLVGSDQTLTATALVDSSTAQKVSILEPSIININGEKLEITLTHIATEATNGQLYAVTYSLPDKYAEKLTDKSYVTIEIPLGYPDSPASIPFIPIDAVFQTQEESIVYLLKDDKAVSTKISLGSVIGAFVEITSGINQGDQIILNRNIIDGDKVTISN</sequence>
<evidence type="ECO:0000256" key="1">
    <source>
        <dbReference type="ARBA" id="ARBA00022448"/>
    </source>
</evidence>
<dbReference type="Gene3D" id="2.40.420.20">
    <property type="match status" value="1"/>
</dbReference>
<evidence type="ECO:0000256" key="2">
    <source>
        <dbReference type="SAM" id="Phobius"/>
    </source>
</evidence>
<dbReference type="PANTHER" id="PTHR30097">
    <property type="entry name" value="CATION EFFLUX SYSTEM PROTEIN CUSB"/>
    <property type="match status" value="1"/>
</dbReference>
<evidence type="ECO:0000313" key="5">
    <source>
        <dbReference type="Proteomes" id="UP000176317"/>
    </source>
</evidence>
<keyword evidence="1" id="KW-0813">Transport</keyword>
<protein>
    <recommendedName>
        <fullName evidence="3">YknX-like C-terminal permuted SH3-like domain-containing protein</fullName>
    </recommendedName>
</protein>
<dbReference type="Proteomes" id="UP000176317">
    <property type="component" value="Unassembled WGS sequence"/>
</dbReference>
<feature type="domain" description="YknX-like C-terminal permuted SH3-like" evidence="3">
    <location>
        <begin position="432"/>
        <end position="495"/>
    </location>
</feature>
<dbReference type="SUPFAM" id="SSF111369">
    <property type="entry name" value="HlyD-like secretion proteins"/>
    <property type="match status" value="1"/>
</dbReference>
<keyword evidence="2" id="KW-1133">Transmembrane helix</keyword>
<reference evidence="4 5" key="1">
    <citation type="journal article" date="2016" name="Nat. Commun.">
        <title>Thousands of microbial genomes shed light on interconnected biogeochemical processes in an aquifer system.</title>
        <authorList>
            <person name="Anantharaman K."/>
            <person name="Brown C.T."/>
            <person name="Hug L.A."/>
            <person name="Sharon I."/>
            <person name="Castelle C.J."/>
            <person name="Probst A.J."/>
            <person name="Thomas B.C."/>
            <person name="Singh A."/>
            <person name="Wilkins M.J."/>
            <person name="Karaoz U."/>
            <person name="Brodie E.L."/>
            <person name="Williams K.H."/>
            <person name="Hubbard S.S."/>
            <person name="Banfield J.F."/>
        </authorList>
    </citation>
    <scope>NUCLEOTIDE SEQUENCE [LARGE SCALE GENOMIC DNA]</scope>
</reference>
<feature type="transmembrane region" description="Helical" evidence="2">
    <location>
        <begin position="48"/>
        <end position="68"/>
    </location>
</feature>
<evidence type="ECO:0000313" key="4">
    <source>
        <dbReference type="EMBL" id="OGD87298.1"/>
    </source>
</evidence>
<organism evidence="4 5">
    <name type="scientific">Candidatus Curtissbacteria bacterium RBG_13_35_7</name>
    <dbReference type="NCBI Taxonomy" id="1797705"/>
    <lineage>
        <taxon>Bacteria</taxon>
        <taxon>Candidatus Curtissiibacteriota</taxon>
    </lineage>
</organism>
<accession>A0A1F5G630</accession>
<dbReference type="PANTHER" id="PTHR30097:SF4">
    <property type="entry name" value="SLR6042 PROTEIN"/>
    <property type="match status" value="1"/>
</dbReference>
<dbReference type="InterPro" id="IPR058637">
    <property type="entry name" value="YknX-like_C"/>
</dbReference>
<comment type="caution">
    <text evidence="4">The sequence shown here is derived from an EMBL/GenBank/DDBJ whole genome shotgun (WGS) entry which is preliminary data.</text>
</comment>
<dbReference type="EMBL" id="MFAT01000001">
    <property type="protein sequence ID" value="OGD87298.1"/>
    <property type="molecule type" value="Genomic_DNA"/>
</dbReference>
<dbReference type="Pfam" id="PF25989">
    <property type="entry name" value="YknX_C"/>
    <property type="match status" value="1"/>
</dbReference>
<dbReference type="Gene3D" id="2.40.50.100">
    <property type="match status" value="1"/>
</dbReference>